<sequence>MTNMVALHYPKHANIKVQQAQVEAVGAKQHIIPVVVSEFAKLIVHYPIVFTQNDETGEFKSFALTGFEEGENLFWQGGRWNGIYIPIQIERHPFFVAQEKTGEGKAKHTICVDSSSNAISEEEGDAIFDNQGKATTLLKEKKQMLAQWVDGQSHTKAFITAMQKYDLITPLSLDIVFLDKSKTIVNGLYTVDEDKLAALDAQALKELQQEKWLAPAYTVVASNAQIYNLIDRKNKAMEHGKAWFN</sequence>
<organism evidence="1 2">
    <name type="scientific">Alteromonas pelagimontana</name>
    <dbReference type="NCBI Taxonomy" id="1858656"/>
    <lineage>
        <taxon>Bacteria</taxon>
        <taxon>Pseudomonadati</taxon>
        <taxon>Pseudomonadota</taxon>
        <taxon>Gammaproteobacteria</taxon>
        <taxon>Alteromonadales</taxon>
        <taxon>Alteromonadaceae</taxon>
        <taxon>Alteromonas/Salinimonas group</taxon>
        <taxon>Alteromonas</taxon>
    </lineage>
</organism>
<dbReference type="InterPro" id="IPR010836">
    <property type="entry name" value="SapC"/>
</dbReference>
<reference evidence="2" key="1">
    <citation type="submission" date="2014-12" db="EMBL/GenBank/DDBJ databases">
        <title>Complete genome sequence of a multi-drug resistant Klebsiella pneumoniae.</title>
        <authorList>
            <person name="Hua X."/>
            <person name="Chen Q."/>
            <person name="Li X."/>
            <person name="Feng Y."/>
            <person name="Ruan Z."/>
            <person name="Yu Y."/>
        </authorList>
    </citation>
    <scope>NUCLEOTIDE SEQUENCE [LARGE SCALE GENOMIC DNA]</scope>
    <source>
        <strain evidence="2">5.12</strain>
    </source>
</reference>
<accession>A0A6M4MCF8</accession>
<keyword evidence="2" id="KW-1185">Reference proteome</keyword>
<dbReference type="Pfam" id="PF07277">
    <property type="entry name" value="SapC"/>
    <property type="match status" value="1"/>
</dbReference>
<dbReference type="EMBL" id="CP052766">
    <property type="protein sequence ID" value="QJR80225.1"/>
    <property type="molecule type" value="Genomic_DNA"/>
</dbReference>
<evidence type="ECO:0000313" key="1">
    <source>
        <dbReference type="EMBL" id="QJR80225.1"/>
    </source>
</evidence>
<gene>
    <name evidence="1" type="ORF">CA267_005270</name>
</gene>
<dbReference type="KEGG" id="apel:CA267_005270"/>
<dbReference type="AlphaFoldDB" id="A0A6M4MCF8"/>
<evidence type="ECO:0000313" key="2">
    <source>
        <dbReference type="Proteomes" id="UP000219285"/>
    </source>
</evidence>
<protein>
    <submittedName>
        <fullName evidence="1">SapC family protein</fullName>
    </submittedName>
</protein>
<dbReference type="Proteomes" id="UP000219285">
    <property type="component" value="Chromosome"/>
</dbReference>
<proteinExistence type="predicted"/>
<reference evidence="1 2" key="2">
    <citation type="submission" date="2020-04" db="EMBL/GenBank/DDBJ databases">
        <title>Complete genome sequence of Alteromonas pelagimontana 5.12T.</title>
        <authorList>
            <person name="Sinha R.K."/>
            <person name="Krishnan K.P."/>
            <person name="Kurian J.P."/>
        </authorList>
    </citation>
    <scope>NUCLEOTIDE SEQUENCE [LARGE SCALE GENOMIC DNA]</scope>
    <source>
        <strain evidence="1 2">5.12</strain>
    </source>
</reference>
<name>A0A6M4MCF8_9ALTE</name>
<dbReference type="OrthoDB" id="8888710at2"/>